<sequence>MPAQCFLGVDLGAESGRVLAGILEENRIQLEEIYRFSNGPVPLAGTRRWNVTGLWSSILKGLALAAQKYGDQIISVGVDTWGVDYVLLSEKQEMLGQPYHYRDPRTDGMLNLATSRVPQQEIFDATGLQFMEINTLYQLLAMQQTDPELLQQARTFLMIPDFFHWLLSGSQVVEFTNATTTQCLNPLTGDWAYDLLRKLEIPTSLLPKLVSPGTKLGTLREEVMQYPGLRKIDVITPATHDTASAVAAIPTSQTGTPNWAYISSGTWSLMGVEVNSAVLGKRAFELNFTNEGGIDGTYRLLKNIMGLWLVQECKRSYERQGQTMEYSELAEAAASAEPFRSLVDPDDPRFLSPSDMLEAISQYCKESSQPVPETPGQYIRCALESLALKYRKVSGWLEELTGTPIEVIHIVGGGTKNELLNQFTANACQIPVITGPVEATGLGNVLVQARAAGAVSSLSEIRNIVLNSIETKRYEPQEKTVWEQAIQRFDSLLNNNKVKS</sequence>
<dbReference type="PIRSF" id="PIRSF000538">
    <property type="entry name" value="GlpK"/>
    <property type="match status" value="1"/>
</dbReference>
<dbReference type="PANTHER" id="PTHR10196:SF93">
    <property type="entry name" value="L-RHAMNULOKINASE"/>
    <property type="match status" value="1"/>
</dbReference>
<comment type="similarity">
    <text evidence="1">Belongs to the FGGY kinase family.</text>
</comment>
<accession>A0A3D3RFE3</accession>
<protein>
    <recommendedName>
        <fullName evidence="8">Rhamnulokinase</fullName>
        <ecNumber evidence="8">2.7.1.5</ecNumber>
    </recommendedName>
</protein>
<evidence type="ECO:0000256" key="8">
    <source>
        <dbReference type="NCBIfam" id="TIGR02627"/>
    </source>
</evidence>
<evidence type="ECO:0000256" key="2">
    <source>
        <dbReference type="ARBA" id="ARBA00022679"/>
    </source>
</evidence>
<dbReference type="GO" id="GO:0019301">
    <property type="term" value="P:rhamnose catabolic process"/>
    <property type="evidence" value="ECO:0007669"/>
    <property type="project" value="UniProtKB-UniRule"/>
</dbReference>
<feature type="domain" description="Carbohydrate kinase FGGY N-terminal" evidence="9">
    <location>
        <begin position="6"/>
        <end position="246"/>
    </location>
</feature>
<dbReference type="Gene3D" id="3.30.420.40">
    <property type="match status" value="2"/>
</dbReference>
<evidence type="ECO:0000259" key="9">
    <source>
        <dbReference type="Pfam" id="PF00370"/>
    </source>
</evidence>
<dbReference type="GO" id="GO:0005829">
    <property type="term" value="C:cytosol"/>
    <property type="evidence" value="ECO:0007669"/>
    <property type="project" value="TreeGrafter"/>
</dbReference>
<dbReference type="PANTHER" id="PTHR10196">
    <property type="entry name" value="SUGAR KINASE"/>
    <property type="match status" value="1"/>
</dbReference>
<evidence type="ECO:0000313" key="12">
    <source>
        <dbReference type="Proteomes" id="UP000263642"/>
    </source>
</evidence>
<dbReference type="GO" id="GO:0008993">
    <property type="term" value="F:rhamnulokinase activity"/>
    <property type="evidence" value="ECO:0007669"/>
    <property type="project" value="UniProtKB-UniRule"/>
</dbReference>
<dbReference type="NCBIfam" id="TIGR02627">
    <property type="entry name" value="rhamnulo_kin"/>
    <property type="match status" value="1"/>
</dbReference>
<dbReference type="Proteomes" id="UP000263642">
    <property type="component" value="Unassembled WGS sequence"/>
</dbReference>
<dbReference type="Pfam" id="PF02782">
    <property type="entry name" value="FGGY_C"/>
    <property type="match status" value="1"/>
</dbReference>
<dbReference type="InterPro" id="IPR018484">
    <property type="entry name" value="FGGY_N"/>
</dbReference>
<reference evidence="11 12" key="1">
    <citation type="journal article" date="2018" name="Nat. Biotechnol.">
        <title>A standardized bacterial taxonomy based on genome phylogeny substantially revises the tree of life.</title>
        <authorList>
            <person name="Parks D.H."/>
            <person name="Chuvochina M."/>
            <person name="Waite D.W."/>
            <person name="Rinke C."/>
            <person name="Skarshewski A."/>
            <person name="Chaumeil P.A."/>
            <person name="Hugenholtz P."/>
        </authorList>
    </citation>
    <scope>NUCLEOTIDE SEQUENCE [LARGE SCALE GENOMIC DNA]</scope>
    <source>
        <strain evidence="11">UBA9375</strain>
    </source>
</reference>
<dbReference type="Pfam" id="PF00370">
    <property type="entry name" value="FGGY_N"/>
    <property type="match status" value="1"/>
</dbReference>
<organism evidence="11 12">
    <name type="scientific">Gimesia maris</name>
    <dbReference type="NCBI Taxonomy" id="122"/>
    <lineage>
        <taxon>Bacteria</taxon>
        <taxon>Pseudomonadati</taxon>
        <taxon>Planctomycetota</taxon>
        <taxon>Planctomycetia</taxon>
        <taxon>Planctomycetales</taxon>
        <taxon>Planctomycetaceae</taxon>
        <taxon>Gimesia</taxon>
    </lineage>
</organism>
<keyword evidence="4 11" id="KW-0418">Kinase</keyword>
<dbReference type="InterPro" id="IPR018485">
    <property type="entry name" value="FGGY_C"/>
</dbReference>
<evidence type="ECO:0000256" key="1">
    <source>
        <dbReference type="ARBA" id="ARBA00009156"/>
    </source>
</evidence>
<dbReference type="InterPro" id="IPR000577">
    <property type="entry name" value="Carb_kinase_FGGY"/>
</dbReference>
<evidence type="ECO:0000256" key="3">
    <source>
        <dbReference type="ARBA" id="ARBA00022741"/>
    </source>
</evidence>
<evidence type="ECO:0000256" key="5">
    <source>
        <dbReference type="ARBA" id="ARBA00022840"/>
    </source>
</evidence>
<dbReference type="GO" id="GO:0005524">
    <property type="term" value="F:ATP binding"/>
    <property type="evidence" value="ECO:0007669"/>
    <property type="project" value="UniProtKB-KW"/>
</dbReference>
<dbReference type="EC" id="2.7.1.5" evidence="8"/>
<dbReference type="EMBL" id="DQAY01000201">
    <property type="protein sequence ID" value="HCO27554.1"/>
    <property type="molecule type" value="Genomic_DNA"/>
</dbReference>
<feature type="domain" description="Carbohydrate kinase FGGY C-terminal" evidence="10">
    <location>
        <begin position="260"/>
        <end position="452"/>
    </location>
</feature>
<keyword evidence="6" id="KW-1015">Disulfide bond</keyword>
<dbReference type="AlphaFoldDB" id="A0A3D3RFE3"/>
<keyword evidence="7" id="KW-0684">Rhamnose metabolism</keyword>
<dbReference type="GO" id="GO:0006071">
    <property type="term" value="P:glycerol metabolic process"/>
    <property type="evidence" value="ECO:0007669"/>
    <property type="project" value="TreeGrafter"/>
</dbReference>
<dbReference type="CDD" id="cd07771">
    <property type="entry name" value="ASKHA_NBD_FGGY_RhaB-like"/>
    <property type="match status" value="1"/>
</dbReference>
<dbReference type="GO" id="GO:0004370">
    <property type="term" value="F:glycerol kinase activity"/>
    <property type="evidence" value="ECO:0007669"/>
    <property type="project" value="TreeGrafter"/>
</dbReference>
<proteinExistence type="inferred from homology"/>
<comment type="caution">
    <text evidence="11">The sequence shown here is derived from an EMBL/GenBank/DDBJ whole genome shotgun (WGS) entry which is preliminary data.</text>
</comment>
<dbReference type="InterPro" id="IPR043129">
    <property type="entry name" value="ATPase_NBD"/>
</dbReference>
<keyword evidence="3" id="KW-0547">Nucleotide-binding</keyword>
<keyword evidence="2" id="KW-0808">Transferase</keyword>
<evidence type="ECO:0000256" key="6">
    <source>
        <dbReference type="ARBA" id="ARBA00023157"/>
    </source>
</evidence>
<keyword evidence="5" id="KW-0067">ATP-binding</keyword>
<evidence type="ECO:0000256" key="7">
    <source>
        <dbReference type="ARBA" id="ARBA00023308"/>
    </source>
</evidence>
<gene>
    <name evidence="11" type="primary">rhaB</name>
    <name evidence="11" type="ORF">DIT97_32835</name>
</gene>
<name>A0A3D3RFE3_9PLAN</name>
<dbReference type="InterPro" id="IPR013449">
    <property type="entry name" value="Rhamnulokinase"/>
</dbReference>
<evidence type="ECO:0000313" key="11">
    <source>
        <dbReference type="EMBL" id="HCO27554.1"/>
    </source>
</evidence>
<dbReference type="SUPFAM" id="SSF53067">
    <property type="entry name" value="Actin-like ATPase domain"/>
    <property type="match status" value="2"/>
</dbReference>
<evidence type="ECO:0000259" key="10">
    <source>
        <dbReference type="Pfam" id="PF02782"/>
    </source>
</evidence>
<evidence type="ECO:0000256" key="4">
    <source>
        <dbReference type="ARBA" id="ARBA00022777"/>
    </source>
</evidence>